<dbReference type="HOGENOM" id="CLU_3431897_0_0_1"/>
<dbReference type="KEGG" id="tml:GSTUM_00006038001"/>
<proteinExistence type="predicted"/>
<dbReference type="InParanoid" id="D5GD02"/>
<dbReference type="EMBL" id="FN430131">
    <property type="protein sequence ID" value="CAZ82395.1"/>
    <property type="molecule type" value="Genomic_DNA"/>
</dbReference>
<dbReference type="AlphaFoldDB" id="D5GD02"/>
<dbReference type="Proteomes" id="UP000006911">
    <property type="component" value="Unassembled WGS sequence"/>
</dbReference>
<organism evidence="1 2">
    <name type="scientific">Tuber melanosporum (strain Mel28)</name>
    <name type="common">Perigord black truffle</name>
    <dbReference type="NCBI Taxonomy" id="656061"/>
    <lineage>
        <taxon>Eukaryota</taxon>
        <taxon>Fungi</taxon>
        <taxon>Dikarya</taxon>
        <taxon>Ascomycota</taxon>
        <taxon>Pezizomycotina</taxon>
        <taxon>Pezizomycetes</taxon>
        <taxon>Pezizales</taxon>
        <taxon>Tuberaceae</taxon>
        <taxon>Tuber</taxon>
    </lineage>
</organism>
<reference evidence="1 2" key="1">
    <citation type="journal article" date="2010" name="Nature">
        <title>Perigord black truffle genome uncovers evolutionary origins and mechanisms of symbiosis.</title>
        <authorList>
            <person name="Martin F."/>
            <person name="Kohler A."/>
            <person name="Murat C."/>
            <person name="Balestrini R."/>
            <person name="Coutinho P.M."/>
            <person name="Jaillon O."/>
            <person name="Montanini B."/>
            <person name="Morin E."/>
            <person name="Noel B."/>
            <person name="Percudani R."/>
            <person name="Porcel B."/>
            <person name="Rubini A."/>
            <person name="Amicucci A."/>
            <person name="Amselem J."/>
            <person name="Anthouard V."/>
            <person name="Arcioni S."/>
            <person name="Artiguenave F."/>
            <person name="Aury J.M."/>
            <person name="Ballario P."/>
            <person name="Bolchi A."/>
            <person name="Brenna A."/>
            <person name="Brun A."/>
            <person name="Buee M."/>
            <person name="Cantarel B."/>
            <person name="Chevalier G."/>
            <person name="Couloux A."/>
            <person name="Da Silva C."/>
            <person name="Denoeud F."/>
            <person name="Duplessis S."/>
            <person name="Ghignone S."/>
            <person name="Hilselberger B."/>
            <person name="Iotti M."/>
            <person name="Marcais B."/>
            <person name="Mello A."/>
            <person name="Miranda M."/>
            <person name="Pacioni G."/>
            <person name="Quesneville H."/>
            <person name="Riccioni C."/>
            <person name="Ruotolo R."/>
            <person name="Splivallo R."/>
            <person name="Stocchi V."/>
            <person name="Tisserant E."/>
            <person name="Viscomi A.R."/>
            <person name="Zambonelli A."/>
            <person name="Zampieri E."/>
            <person name="Henrissat B."/>
            <person name="Lebrun M.H."/>
            <person name="Paolocci F."/>
            <person name="Bonfante P."/>
            <person name="Ottonello S."/>
            <person name="Wincker P."/>
        </authorList>
    </citation>
    <scope>NUCLEOTIDE SEQUENCE [LARGE SCALE GENOMIC DNA]</scope>
    <source>
        <strain evidence="1 2">Mel28</strain>
    </source>
</reference>
<accession>D5GD02</accession>
<keyword evidence="2" id="KW-1185">Reference proteome</keyword>
<protein>
    <submittedName>
        <fullName evidence="1">(Perigord truffle) hypothetical protein</fullName>
    </submittedName>
</protein>
<evidence type="ECO:0000313" key="1">
    <source>
        <dbReference type="EMBL" id="CAZ82395.1"/>
    </source>
</evidence>
<evidence type="ECO:0000313" key="2">
    <source>
        <dbReference type="Proteomes" id="UP000006911"/>
    </source>
</evidence>
<sequence>MDNANKKDKTIQAIREA</sequence>
<name>D5GD02_TUBMM</name>
<gene>
    <name evidence="1" type="ORF">GSTUM_00006038001</name>
</gene>